<dbReference type="EMBL" id="BARS01049570">
    <property type="protein sequence ID" value="GAG34442.1"/>
    <property type="molecule type" value="Genomic_DNA"/>
</dbReference>
<reference evidence="1" key="1">
    <citation type="journal article" date="2014" name="Front. Microbiol.">
        <title>High frequency of phylogenetically diverse reductive dehalogenase-homologous genes in deep subseafloor sedimentary metagenomes.</title>
        <authorList>
            <person name="Kawai M."/>
            <person name="Futagami T."/>
            <person name="Toyoda A."/>
            <person name="Takaki Y."/>
            <person name="Nishi S."/>
            <person name="Hori S."/>
            <person name="Arai W."/>
            <person name="Tsubouchi T."/>
            <person name="Morono Y."/>
            <person name="Uchiyama I."/>
            <person name="Ito T."/>
            <person name="Fujiyama A."/>
            <person name="Inagaki F."/>
            <person name="Takami H."/>
        </authorList>
    </citation>
    <scope>NUCLEOTIDE SEQUENCE</scope>
    <source>
        <strain evidence="1">Expedition CK06-06</strain>
    </source>
</reference>
<evidence type="ECO:0000313" key="1">
    <source>
        <dbReference type="EMBL" id="GAG34442.1"/>
    </source>
</evidence>
<organism evidence="1">
    <name type="scientific">marine sediment metagenome</name>
    <dbReference type="NCBI Taxonomy" id="412755"/>
    <lineage>
        <taxon>unclassified sequences</taxon>
        <taxon>metagenomes</taxon>
        <taxon>ecological metagenomes</taxon>
    </lineage>
</organism>
<sequence>MDSGDRLLATMLAGVGLAGFAFALGFYPRPEPEPVEPAKISVEEARYMLECTQDWGLSGDECRAVLHGKNPPQYDGYGC</sequence>
<gene>
    <name evidence="1" type="ORF">S01H1_74135</name>
</gene>
<proteinExistence type="predicted"/>
<name>X0XGA5_9ZZZZ</name>
<comment type="caution">
    <text evidence="1">The sequence shown here is derived from an EMBL/GenBank/DDBJ whole genome shotgun (WGS) entry which is preliminary data.</text>
</comment>
<protein>
    <submittedName>
        <fullName evidence="1">Uncharacterized protein</fullName>
    </submittedName>
</protein>
<dbReference type="AlphaFoldDB" id="X0XGA5"/>
<accession>X0XGA5</accession>